<comment type="caution">
    <text evidence="2">The sequence shown here is derived from an EMBL/GenBank/DDBJ whole genome shotgun (WGS) entry which is preliminary data.</text>
</comment>
<name>A0A1C7MSI5_GRIFR</name>
<proteinExistence type="predicted"/>
<keyword evidence="1" id="KW-0812">Transmembrane</keyword>
<dbReference type="EMBL" id="LUGG01000001">
    <property type="protein sequence ID" value="OBZ79850.1"/>
    <property type="molecule type" value="Genomic_DNA"/>
</dbReference>
<feature type="transmembrane region" description="Helical" evidence="1">
    <location>
        <begin position="152"/>
        <end position="171"/>
    </location>
</feature>
<dbReference type="STRING" id="5627.A0A1C7MSI5"/>
<keyword evidence="1" id="KW-0472">Membrane</keyword>
<evidence type="ECO:0000313" key="3">
    <source>
        <dbReference type="Proteomes" id="UP000092993"/>
    </source>
</evidence>
<keyword evidence="3" id="KW-1185">Reference proteome</keyword>
<protein>
    <submittedName>
        <fullName evidence="2">Uncharacterized protein</fullName>
    </submittedName>
</protein>
<keyword evidence="1" id="KW-1133">Transmembrane helix</keyword>
<evidence type="ECO:0000313" key="2">
    <source>
        <dbReference type="EMBL" id="OBZ79850.1"/>
    </source>
</evidence>
<dbReference type="AlphaFoldDB" id="A0A1C7MSI5"/>
<gene>
    <name evidence="2" type="ORF">A0H81_00489</name>
</gene>
<sequence length="176" mass="19016">MSAIASLSRRVVEVERQGRYRGGGGEVTVDASLTTRSQSGNYITPLPFCCFYPLSWSTQVVSSAWPSRLLLLRAGPLPMSLLDHPERAAPYSRTSAPDAVGWQVRLLAGGRTVGHHLKNHVGVGIVCSVAYFDPGNWSVDLQAGSTFGYRPMLFVILMAGLGAIVLLDIYYSTSPT</sequence>
<evidence type="ECO:0000256" key="1">
    <source>
        <dbReference type="SAM" id="Phobius"/>
    </source>
</evidence>
<reference evidence="2 3" key="1">
    <citation type="submission" date="2016-03" db="EMBL/GenBank/DDBJ databases">
        <title>Whole genome sequencing of Grifola frondosa 9006-11.</title>
        <authorList>
            <person name="Min B."/>
            <person name="Park H."/>
            <person name="Kim J.-G."/>
            <person name="Cho H."/>
            <person name="Oh Y.-L."/>
            <person name="Kong W.-S."/>
            <person name="Choi I.-G."/>
        </authorList>
    </citation>
    <scope>NUCLEOTIDE SEQUENCE [LARGE SCALE GENOMIC DNA]</scope>
    <source>
        <strain evidence="2 3">9006-11</strain>
    </source>
</reference>
<organism evidence="2 3">
    <name type="scientific">Grifola frondosa</name>
    <name type="common">Maitake</name>
    <name type="synonym">Polyporus frondosus</name>
    <dbReference type="NCBI Taxonomy" id="5627"/>
    <lineage>
        <taxon>Eukaryota</taxon>
        <taxon>Fungi</taxon>
        <taxon>Dikarya</taxon>
        <taxon>Basidiomycota</taxon>
        <taxon>Agaricomycotina</taxon>
        <taxon>Agaricomycetes</taxon>
        <taxon>Polyporales</taxon>
        <taxon>Grifolaceae</taxon>
        <taxon>Grifola</taxon>
    </lineage>
</organism>
<dbReference type="OrthoDB" id="409173at2759"/>
<accession>A0A1C7MSI5</accession>
<dbReference type="Proteomes" id="UP000092993">
    <property type="component" value="Unassembled WGS sequence"/>
</dbReference>